<evidence type="ECO:0000313" key="2">
    <source>
        <dbReference type="Proteomes" id="UP000319801"/>
    </source>
</evidence>
<protein>
    <submittedName>
        <fullName evidence="1">Uncharacterized protein</fullName>
    </submittedName>
</protein>
<dbReference type="EMBL" id="VCAZ01000044">
    <property type="protein sequence ID" value="TSM36129.1"/>
    <property type="molecule type" value="Genomic_DNA"/>
</dbReference>
<proteinExistence type="predicted"/>
<dbReference type="AlphaFoldDB" id="A0A556U3N7"/>
<organism evidence="1 2">
    <name type="scientific">Bagarius yarrelli</name>
    <name type="common">Goonch</name>
    <name type="synonym">Bagrus yarrelli</name>
    <dbReference type="NCBI Taxonomy" id="175774"/>
    <lineage>
        <taxon>Eukaryota</taxon>
        <taxon>Metazoa</taxon>
        <taxon>Chordata</taxon>
        <taxon>Craniata</taxon>
        <taxon>Vertebrata</taxon>
        <taxon>Euteleostomi</taxon>
        <taxon>Actinopterygii</taxon>
        <taxon>Neopterygii</taxon>
        <taxon>Teleostei</taxon>
        <taxon>Ostariophysi</taxon>
        <taxon>Siluriformes</taxon>
        <taxon>Sisoridae</taxon>
        <taxon>Sisorinae</taxon>
        <taxon>Bagarius</taxon>
    </lineage>
</organism>
<sequence>MSKYLNRGGVDFAHPSDKSGLIESVTAATFRCFSSQEHFSPVVLLIRPSDNRDGRGDPAVRLGKPRTHTYIHAHARTLSRSRTRS</sequence>
<gene>
    <name evidence="1" type="ORF">Baya_8262</name>
</gene>
<name>A0A556U3N7_BAGYA</name>
<reference evidence="1 2" key="1">
    <citation type="journal article" date="2019" name="Genome Biol. Evol.">
        <title>Whole-Genome Sequencing of the Giant Devil Catfish, Bagarius yarrelli.</title>
        <authorList>
            <person name="Jiang W."/>
            <person name="Lv Y."/>
            <person name="Cheng L."/>
            <person name="Yang K."/>
            <person name="Chao B."/>
            <person name="Wang X."/>
            <person name="Li Y."/>
            <person name="Pan X."/>
            <person name="You X."/>
            <person name="Zhang Y."/>
            <person name="Yang J."/>
            <person name="Li J."/>
            <person name="Zhang X."/>
            <person name="Liu S."/>
            <person name="Sun C."/>
            <person name="Yang J."/>
            <person name="Shi Q."/>
        </authorList>
    </citation>
    <scope>NUCLEOTIDE SEQUENCE [LARGE SCALE GENOMIC DNA]</scope>
    <source>
        <strain evidence="1">JWS20170419001</strain>
        <tissue evidence="1">Muscle</tissue>
    </source>
</reference>
<evidence type="ECO:0000313" key="1">
    <source>
        <dbReference type="EMBL" id="TSM36129.1"/>
    </source>
</evidence>
<keyword evidence="2" id="KW-1185">Reference proteome</keyword>
<accession>A0A556U3N7</accession>
<dbReference type="Proteomes" id="UP000319801">
    <property type="component" value="Unassembled WGS sequence"/>
</dbReference>
<comment type="caution">
    <text evidence="1">The sequence shown here is derived from an EMBL/GenBank/DDBJ whole genome shotgun (WGS) entry which is preliminary data.</text>
</comment>